<dbReference type="AlphaFoldDB" id="A0A367WWK9"/>
<protein>
    <recommendedName>
        <fullName evidence="1">ABM domain-containing protein</fullName>
    </recommendedName>
</protein>
<feature type="domain" description="ABM" evidence="1">
    <location>
        <begin position="11"/>
        <end position="99"/>
    </location>
</feature>
<dbReference type="PROSITE" id="PS51725">
    <property type="entry name" value="ABM"/>
    <property type="match status" value="1"/>
</dbReference>
<dbReference type="RefSeq" id="WP_181850247.1">
    <property type="nucleotide sequence ID" value="NZ_JPWI01000006.1"/>
</dbReference>
<dbReference type="Proteomes" id="UP000252255">
    <property type="component" value="Unassembled WGS sequence"/>
</dbReference>
<dbReference type="EMBL" id="JPWI01000006">
    <property type="protein sequence ID" value="RCK45846.1"/>
    <property type="molecule type" value="Genomic_DNA"/>
</dbReference>
<organism evidence="2 3">
    <name type="scientific">Thalassospira profundimaris</name>
    <dbReference type="NCBI Taxonomy" id="502049"/>
    <lineage>
        <taxon>Bacteria</taxon>
        <taxon>Pseudomonadati</taxon>
        <taxon>Pseudomonadota</taxon>
        <taxon>Alphaproteobacteria</taxon>
        <taxon>Rhodospirillales</taxon>
        <taxon>Thalassospiraceae</taxon>
        <taxon>Thalassospira</taxon>
    </lineage>
</organism>
<sequence length="108" mass="12050">MTPTNPPSDEVITLSKVTPKAGQKDSFVEIQTQFQQSVAPEIEGLIGGRFYAAEDGESFVIMSRFRSRDDLDNWTGSPRFAEHMNRVRPLLEAAKPGRFTVLYQSGTV</sequence>
<evidence type="ECO:0000313" key="2">
    <source>
        <dbReference type="EMBL" id="RCK45846.1"/>
    </source>
</evidence>
<reference evidence="2 3" key="1">
    <citation type="submission" date="2014-07" db="EMBL/GenBank/DDBJ databases">
        <title>Draft genome sequence of Thalassospira profundimaris PR54-5.</title>
        <authorList>
            <person name="Lai Q."/>
            <person name="Shao Z."/>
        </authorList>
    </citation>
    <scope>NUCLEOTIDE SEQUENCE [LARGE SCALE GENOMIC DNA]</scope>
    <source>
        <strain evidence="2 3">PR54-5</strain>
    </source>
</reference>
<comment type="caution">
    <text evidence="2">The sequence shown here is derived from an EMBL/GenBank/DDBJ whole genome shotgun (WGS) entry which is preliminary data.</text>
</comment>
<proteinExistence type="predicted"/>
<dbReference type="Pfam" id="PF03992">
    <property type="entry name" value="ABM"/>
    <property type="match status" value="1"/>
</dbReference>
<accession>A0A367WWK9</accession>
<dbReference type="Gene3D" id="3.30.70.100">
    <property type="match status" value="1"/>
</dbReference>
<evidence type="ECO:0000313" key="3">
    <source>
        <dbReference type="Proteomes" id="UP000252255"/>
    </source>
</evidence>
<dbReference type="InterPro" id="IPR011008">
    <property type="entry name" value="Dimeric_a/b-barrel"/>
</dbReference>
<dbReference type="InterPro" id="IPR007138">
    <property type="entry name" value="ABM_dom"/>
</dbReference>
<evidence type="ECO:0000259" key="1">
    <source>
        <dbReference type="PROSITE" id="PS51725"/>
    </source>
</evidence>
<gene>
    <name evidence="2" type="ORF">TH30_11960</name>
</gene>
<dbReference type="SUPFAM" id="SSF54909">
    <property type="entry name" value="Dimeric alpha+beta barrel"/>
    <property type="match status" value="1"/>
</dbReference>
<name>A0A367WWK9_9PROT</name>